<dbReference type="RefSeq" id="WP_003010735.1">
    <property type="nucleotide sequence ID" value="NZ_AOHC02000056.1"/>
</dbReference>
<feature type="compositionally biased region" description="Polar residues" evidence="6">
    <location>
        <begin position="1"/>
        <end position="11"/>
    </location>
</feature>
<organism evidence="7 8">
    <name type="scientific">Leptospira weilii serovar Ranarum str. ICFT</name>
    <dbReference type="NCBI Taxonomy" id="1218598"/>
    <lineage>
        <taxon>Bacteria</taxon>
        <taxon>Pseudomonadati</taxon>
        <taxon>Spirochaetota</taxon>
        <taxon>Spirochaetia</taxon>
        <taxon>Leptospirales</taxon>
        <taxon>Leptospiraceae</taxon>
        <taxon>Leptospira</taxon>
    </lineage>
</organism>
<comment type="function">
    <text evidence="4 5">Required for flagellar hook formation. May act as a scaffolding protein.</text>
</comment>
<keyword evidence="3 5" id="KW-1005">Bacterial flagellum biogenesis</keyword>
<comment type="caution">
    <text evidence="7">The sequence shown here is derived from an EMBL/GenBank/DDBJ whole genome shotgun (WGS) entry which is preliminary data.</text>
</comment>
<evidence type="ECO:0000256" key="4">
    <source>
        <dbReference type="ARBA" id="ARBA00024746"/>
    </source>
</evidence>
<keyword evidence="7" id="KW-0966">Cell projection</keyword>
<dbReference type="Pfam" id="PF03963">
    <property type="entry name" value="FlgD"/>
    <property type="match status" value="1"/>
</dbReference>
<evidence type="ECO:0000256" key="3">
    <source>
        <dbReference type="ARBA" id="ARBA00022795"/>
    </source>
</evidence>
<feature type="compositionally biased region" description="Low complexity" evidence="6">
    <location>
        <begin position="186"/>
        <end position="203"/>
    </location>
</feature>
<reference evidence="7" key="1">
    <citation type="submission" date="2013-03" db="EMBL/GenBank/DDBJ databases">
        <authorList>
            <person name="Harkins D.M."/>
            <person name="Durkin A.S."/>
            <person name="Brinkac L.M."/>
            <person name="Haft D.H."/>
            <person name="Selengut J.D."/>
            <person name="Sanka R."/>
            <person name="DePew J."/>
            <person name="Purushe J."/>
            <person name="Hartskeerl R.A."/>
            <person name="Ahmed A."/>
            <person name="van der Linden H."/>
            <person name="Goris M.G.A."/>
            <person name="Vinetz J.M."/>
            <person name="Sutton G.G."/>
            <person name="Nierman W.C."/>
            <person name="Fouts D.E."/>
        </authorList>
    </citation>
    <scope>NUCLEOTIDE SEQUENCE [LARGE SCALE GENOMIC DNA]</scope>
    <source>
        <strain evidence="7">ICFT</strain>
    </source>
</reference>
<evidence type="ECO:0000256" key="2">
    <source>
        <dbReference type="ARBA" id="ARBA00016013"/>
    </source>
</evidence>
<evidence type="ECO:0000256" key="6">
    <source>
        <dbReference type="SAM" id="MobiDB-lite"/>
    </source>
</evidence>
<feature type="region of interest" description="Disordered" evidence="6">
    <location>
        <begin position="173"/>
        <end position="277"/>
    </location>
</feature>
<dbReference type="AlphaFoldDB" id="N1WJQ0"/>
<protein>
    <recommendedName>
        <fullName evidence="2 5">Basal-body rod modification protein FlgD</fullName>
    </recommendedName>
</protein>
<keyword evidence="7" id="KW-0969">Cilium</keyword>
<keyword evidence="8" id="KW-1185">Reference proteome</keyword>
<feature type="compositionally biased region" description="Basic and acidic residues" evidence="6">
    <location>
        <begin position="250"/>
        <end position="264"/>
    </location>
</feature>
<gene>
    <name evidence="7" type="ORF">LEP1GSC060_2287</name>
</gene>
<evidence type="ECO:0000256" key="1">
    <source>
        <dbReference type="ARBA" id="ARBA00010577"/>
    </source>
</evidence>
<feature type="compositionally biased region" description="Polar residues" evidence="6">
    <location>
        <begin position="204"/>
        <end position="218"/>
    </location>
</feature>
<dbReference type="InterPro" id="IPR005648">
    <property type="entry name" value="FlgD"/>
</dbReference>
<dbReference type="STRING" id="1218598.LEP1GSC060_2287"/>
<proteinExistence type="inferred from homology"/>
<dbReference type="GO" id="GO:0044781">
    <property type="term" value="P:bacterial-type flagellum organization"/>
    <property type="evidence" value="ECO:0007669"/>
    <property type="project" value="UniProtKB-UniRule"/>
</dbReference>
<name>N1WJQ0_9LEPT</name>
<evidence type="ECO:0000313" key="7">
    <source>
        <dbReference type="EMBL" id="EMY76028.1"/>
    </source>
</evidence>
<dbReference type="EMBL" id="AOHC02000056">
    <property type="protein sequence ID" value="EMY76028.1"/>
    <property type="molecule type" value="Genomic_DNA"/>
</dbReference>
<feature type="compositionally biased region" description="Basic and acidic residues" evidence="6">
    <location>
        <begin position="12"/>
        <end position="22"/>
    </location>
</feature>
<feature type="region of interest" description="Disordered" evidence="6">
    <location>
        <begin position="1"/>
        <end position="22"/>
    </location>
</feature>
<keyword evidence="7" id="KW-0282">Flagellum</keyword>
<accession>N1WJQ0</accession>
<evidence type="ECO:0000313" key="8">
    <source>
        <dbReference type="Proteomes" id="UP000012313"/>
    </source>
</evidence>
<sequence length="277" mass="30138">MPETTGVSQQATRDRYLEGDRSFKIRNHMENLEKEEKNGLKGIEIRSTVKSLGKDDFLKLLITQLSSQDPTNPVKDQDFIAQMAQFSSLEQMNNISTGIQKMGNRQSFSLVGKLVSGPDFVNGESIAGIAGALFFDGEGKTFVRVNGRSIDVEQISLVSDPTVLKEQEAAFHQAQAQPGPAPTTVPAPQAASNVSSITSASSSEMTPNVSPNVQTTPNAPLREETIAPPNVSRIKAEKKEIKSAIAEQAPELKDKTTAEEKISDWKFPGKNKSNSYE</sequence>
<dbReference type="Proteomes" id="UP000012313">
    <property type="component" value="Unassembled WGS sequence"/>
</dbReference>
<evidence type="ECO:0000256" key="5">
    <source>
        <dbReference type="RuleBase" id="RU362076"/>
    </source>
</evidence>
<dbReference type="OrthoDB" id="280334at2"/>
<comment type="similarity">
    <text evidence="1 5">Belongs to the FlgD family.</text>
</comment>